<organism evidence="2 3">
    <name type="scientific">Linderina pennispora</name>
    <dbReference type="NCBI Taxonomy" id="61395"/>
    <lineage>
        <taxon>Eukaryota</taxon>
        <taxon>Fungi</taxon>
        <taxon>Fungi incertae sedis</taxon>
        <taxon>Zoopagomycota</taxon>
        <taxon>Kickxellomycotina</taxon>
        <taxon>Kickxellomycetes</taxon>
        <taxon>Kickxellales</taxon>
        <taxon>Kickxellaceae</taxon>
        <taxon>Linderina</taxon>
    </lineage>
</organism>
<protein>
    <submittedName>
        <fullName evidence="2">Uncharacterized protein</fullName>
    </submittedName>
</protein>
<accession>A0A1Y1W4R3</accession>
<feature type="compositionally biased region" description="Polar residues" evidence="1">
    <location>
        <begin position="246"/>
        <end position="263"/>
    </location>
</feature>
<dbReference type="Proteomes" id="UP000193922">
    <property type="component" value="Unassembled WGS sequence"/>
</dbReference>
<evidence type="ECO:0000256" key="1">
    <source>
        <dbReference type="SAM" id="MobiDB-lite"/>
    </source>
</evidence>
<dbReference type="EMBL" id="MCFD01000009">
    <property type="protein sequence ID" value="ORX68519.1"/>
    <property type="molecule type" value="Genomic_DNA"/>
</dbReference>
<comment type="caution">
    <text evidence="2">The sequence shown here is derived from an EMBL/GenBank/DDBJ whole genome shotgun (WGS) entry which is preliminary data.</text>
</comment>
<keyword evidence="3" id="KW-1185">Reference proteome</keyword>
<feature type="region of interest" description="Disordered" evidence="1">
    <location>
        <begin position="246"/>
        <end position="286"/>
    </location>
</feature>
<name>A0A1Y1W4R3_9FUNG</name>
<reference evidence="2 3" key="1">
    <citation type="submission" date="2016-07" db="EMBL/GenBank/DDBJ databases">
        <title>Pervasive Adenine N6-methylation of Active Genes in Fungi.</title>
        <authorList>
            <consortium name="DOE Joint Genome Institute"/>
            <person name="Mondo S.J."/>
            <person name="Dannebaum R.O."/>
            <person name="Kuo R.C."/>
            <person name="Labutti K."/>
            <person name="Haridas S."/>
            <person name="Kuo A."/>
            <person name="Salamov A."/>
            <person name="Ahrendt S.R."/>
            <person name="Lipzen A."/>
            <person name="Sullivan W."/>
            <person name="Andreopoulos W.B."/>
            <person name="Clum A."/>
            <person name="Lindquist E."/>
            <person name="Daum C."/>
            <person name="Ramamoorthy G.K."/>
            <person name="Gryganskyi A."/>
            <person name="Culley D."/>
            <person name="Magnuson J.K."/>
            <person name="James T.Y."/>
            <person name="O'Malley M.A."/>
            <person name="Stajich J.E."/>
            <person name="Spatafora J.W."/>
            <person name="Visel A."/>
            <person name="Grigoriev I.V."/>
        </authorList>
    </citation>
    <scope>NUCLEOTIDE SEQUENCE [LARGE SCALE GENOMIC DNA]</scope>
    <source>
        <strain evidence="2 3">ATCC 12442</strain>
    </source>
</reference>
<gene>
    <name evidence="2" type="ORF">DL89DRAFT_258403</name>
</gene>
<feature type="compositionally biased region" description="Polar residues" evidence="1">
    <location>
        <begin position="162"/>
        <end position="174"/>
    </location>
</feature>
<feature type="region of interest" description="Disordered" evidence="1">
    <location>
        <begin position="132"/>
        <end position="201"/>
    </location>
</feature>
<sequence>MPSFSTGPYDRPAMQAPHMVSGQLMATGLTTAPLQLQQQQAHQQQPQQQLQHSQPPMSMGHMQSSMGSHPQPHINALGSNFMTGGPASLHLKRDPGFGHDPMEEAMYDPYKQAYEHSSHFMLPVNSFRFPTFTPPNPPSMGSGAHAGPSNRNLGGIGGQGGSQRTPSNGSSNPHNIPYGGPASASSSSSGNNRPIQQRSAQVGGQFGTLDLSQPSAGVPSNFDPASIAQDLSSAYVSMIAGFPTQQPQQQLVAPPSLSSTPKSANALGKSASHTPAPSSADLANNPRSSAQLRELRQKIREIISSVWAGTECGKSAGMAGVAMDIDDSGLSDDNTNKNKQAAASPVSDASNPLASTSPSGRQVDGRAPA</sequence>
<dbReference type="RefSeq" id="XP_040742301.1">
    <property type="nucleotide sequence ID" value="XM_040885605.1"/>
</dbReference>
<dbReference type="OrthoDB" id="2123952at2759"/>
<evidence type="ECO:0000313" key="2">
    <source>
        <dbReference type="EMBL" id="ORX68519.1"/>
    </source>
</evidence>
<feature type="compositionally biased region" description="Polar residues" evidence="1">
    <location>
        <begin position="331"/>
        <end position="360"/>
    </location>
</feature>
<feature type="compositionally biased region" description="Polar residues" evidence="1">
    <location>
        <begin position="190"/>
        <end position="201"/>
    </location>
</feature>
<feature type="region of interest" description="Disordered" evidence="1">
    <location>
        <begin position="324"/>
        <end position="369"/>
    </location>
</feature>
<feature type="compositionally biased region" description="Low complexity" evidence="1">
    <location>
        <begin position="35"/>
        <end position="69"/>
    </location>
</feature>
<dbReference type="AlphaFoldDB" id="A0A1Y1W4R3"/>
<evidence type="ECO:0000313" key="3">
    <source>
        <dbReference type="Proteomes" id="UP000193922"/>
    </source>
</evidence>
<dbReference type="GeneID" id="63802253"/>
<feature type="compositionally biased region" description="Polar residues" evidence="1">
    <location>
        <begin position="271"/>
        <end position="286"/>
    </location>
</feature>
<proteinExistence type="predicted"/>
<feature type="region of interest" description="Disordered" evidence="1">
    <location>
        <begin position="35"/>
        <end position="72"/>
    </location>
</feature>